<reference evidence="1" key="2">
    <citation type="journal article" date="2013" name="J. Bacteriol.">
        <title>Large linear plasmids of Borrelia species that cause relapsing fever.</title>
        <authorList>
            <person name="Miller S.C."/>
            <person name="Porcella S.F."/>
            <person name="Raffel S.J."/>
            <person name="Schwan T.G."/>
            <person name="Barbour A.G."/>
        </authorList>
    </citation>
    <scope>NUCLEOTIDE SEQUENCE</scope>
    <source>
        <strain evidence="1">91E135</strain>
        <plasmid evidence="1">lp150</plasmid>
    </source>
</reference>
<dbReference type="InterPro" id="IPR009925">
    <property type="entry name" value="DUF1463"/>
</dbReference>
<keyword evidence="1" id="KW-0614">Plasmid</keyword>
<sequence length="141" mass="16213">MKDYYSLDLVFFSFAGMLIDRGKLQYSTSPNVMATASTEEKNVPIPSFRDPRTIIHIFSLELTKGSFDYRILTKLSNEQFYYSTSKKDKLRPLVFNDQMGLKIISNSAFFSEVPSRTYANNNDTVNFIIHAINCEIERGNL</sequence>
<evidence type="ECO:0000313" key="1">
    <source>
        <dbReference type="EMBL" id="ADN26491.2"/>
    </source>
</evidence>
<name>T1ECM5_BORT9</name>
<reference evidence="1" key="3">
    <citation type="submission" date="2015-06" db="EMBL/GenBank/DDBJ databases">
        <authorList>
            <person name="Hoefler B.C."/>
            <person name="Straight P.D."/>
        </authorList>
    </citation>
    <scope>NUCLEOTIDE SEQUENCE</scope>
    <source>
        <strain evidence="1">91E135</strain>
        <plasmid evidence="1">lp150</plasmid>
    </source>
</reference>
<protein>
    <submittedName>
        <fullName evidence="1">Uncharacterized protein</fullName>
    </submittedName>
</protein>
<proteinExistence type="predicted"/>
<dbReference type="RefSeq" id="WP_054287465.1">
    <property type="nucleotide sequence ID" value="NC_021624.2"/>
</dbReference>
<organism evidence="1">
    <name type="scientific">Borrelia turicatae (strain 91E135)</name>
    <dbReference type="NCBI Taxonomy" id="314724"/>
    <lineage>
        <taxon>Bacteria</taxon>
        <taxon>Pseudomonadati</taxon>
        <taxon>Spirochaetota</taxon>
        <taxon>Spirochaetia</taxon>
        <taxon>Spirochaetales</taxon>
        <taxon>Borreliaceae</taxon>
        <taxon>Borrelia</taxon>
    </lineage>
</organism>
<reference evidence="1" key="1">
    <citation type="submission" date="2012-01" db="EMBL/GenBank/DDBJ databases">
        <authorList>
            <person name="Campeau S.A."/>
            <person name="Porcella S.F."/>
            <person name="Schwan T.G."/>
            <person name="Barbour A.G."/>
        </authorList>
    </citation>
    <scope>NUCLEOTIDE SEQUENCE</scope>
    <source>
        <strain evidence="1">91E135</strain>
        <plasmid evidence="1">lp150</plasmid>
    </source>
</reference>
<dbReference type="EMBL" id="HM008710">
    <property type="protein sequence ID" value="ADN26491.2"/>
    <property type="molecule type" value="Genomic_DNA"/>
</dbReference>
<dbReference type="AlphaFoldDB" id="T1ECM5"/>
<gene>
    <name evidence="1" type="ORF">BTA063</name>
</gene>
<geneLocation type="plasmid" evidence="1">
    <name>lp150</name>
</geneLocation>
<accession>T1ECM5</accession>
<dbReference type="Pfam" id="PF07316">
    <property type="entry name" value="DUF1463"/>
    <property type="match status" value="1"/>
</dbReference>